<feature type="transmembrane region" description="Helical" evidence="2">
    <location>
        <begin position="74"/>
        <end position="93"/>
    </location>
</feature>
<evidence type="ECO:0008006" key="6">
    <source>
        <dbReference type="Google" id="ProtNLM"/>
    </source>
</evidence>
<evidence type="ECO:0000313" key="4">
    <source>
        <dbReference type="EMBL" id="REE98782.1"/>
    </source>
</evidence>
<accession>A0A3D9SS68</accession>
<dbReference type="AlphaFoldDB" id="A0A3D9SS68"/>
<feature type="region of interest" description="Disordered" evidence="1">
    <location>
        <begin position="43"/>
        <end position="63"/>
    </location>
</feature>
<dbReference type="Proteomes" id="UP000256661">
    <property type="component" value="Unassembled WGS sequence"/>
</dbReference>
<feature type="chain" id="PRO_5017734857" description="MYXO-CTERM domain-containing protein" evidence="3">
    <location>
        <begin position="27"/>
        <end position="101"/>
    </location>
</feature>
<gene>
    <name evidence="4" type="ORF">DFJ69_4279</name>
</gene>
<evidence type="ECO:0000313" key="5">
    <source>
        <dbReference type="Proteomes" id="UP000256661"/>
    </source>
</evidence>
<proteinExistence type="predicted"/>
<evidence type="ECO:0000256" key="1">
    <source>
        <dbReference type="SAM" id="MobiDB-lite"/>
    </source>
</evidence>
<dbReference type="EMBL" id="QTTT01000001">
    <property type="protein sequence ID" value="REE98782.1"/>
    <property type="molecule type" value="Genomic_DNA"/>
</dbReference>
<keyword evidence="2" id="KW-1133">Transmembrane helix</keyword>
<keyword evidence="3" id="KW-0732">Signal</keyword>
<name>A0A3D9SS68_9ACTN</name>
<evidence type="ECO:0000256" key="2">
    <source>
        <dbReference type="SAM" id="Phobius"/>
    </source>
</evidence>
<feature type="signal peptide" evidence="3">
    <location>
        <begin position="1"/>
        <end position="26"/>
    </location>
</feature>
<sequence length="101" mass="10292">MSLIVQRVLVACAMAFGLMGATVMMAGPTDSFGHPVMTAAAHADDDDGDGRVPRGGVDTGFGGTAEEGAGSSDLLFAMGAAACFAGFAGVLFLRRGVRWHR</sequence>
<comment type="caution">
    <text evidence="4">The sequence shown here is derived from an EMBL/GenBank/DDBJ whole genome shotgun (WGS) entry which is preliminary data.</text>
</comment>
<reference evidence="4 5" key="1">
    <citation type="submission" date="2018-08" db="EMBL/GenBank/DDBJ databases">
        <title>Sequencing the genomes of 1000 actinobacteria strains.</title>
        <authorList>
            <person name="Klenk H.-P."/>
        </authorList>
    </citation>
    <scope>NUCLEOTIDE SEQUENCE [LARGE SCALE GENOMIC DNA]</scope>
    <source>
        <strain evidence="4 5">DSM 43927</strain>
    </source>
</reference>
<evidence type="ECO:0000256" key="3">
    <source>
        <dbReference type="SAM" id="SignalP"/>
    </source>
</evidence>
<keyword evidence="2" id="KW-0472">Membrane</keyword>
<dbReference type="RefSeq" id="WP_147312384.1">
    <property type="nucleotide sequence ID" value="NZ_QTTT01000001.1"/>
</dbReference>
<protein>
    <recommendedName>
        <fullName evidence="6">MYXO-CTERM domain-containing protein</fullName>
    </recommendedName>
</protein>
<organism evidence="4 5">
    <name type="scientific">Thermomonospora umbrina</name>
    <dbReference type="NCBI Taxonomy" id="111806"/>
    <lineage>
        <taxon>Bacteria</taxon>
        <taxon>Bacillati</taxon>
        <taxon>Actinomycetota</taxon>
        <taxon>Actinomycetes</taxon>
        <taxon>Streptosporangiales</taxon>
        <taxon>Thermomonosporaceae</taxon>
        <taxon>Thermomonospora</taxon>
    </lineage>
</organism>
<keyword evidence="5" id="KW-1185">Reference proteome</keyword>
<keyword evidence="2" id="KW-0812">Transmembrane</keyword>